<keyword evidence="2" id="KW-1185">Reference proteome</keyword>
<name>A0ABC9HFT0_FASHE</name>
<proteinExistence type="predicted"/>
<sequence>MVKVRISVEKYSSGPKGMAILFQSPDSTTDSHEKYYGNERPQCRLSKSELQLIKVELPANHSCSFTIRLKEAYTKVWDAKWMNQLTTNGGSPDAPKYFSFERTVFLKPIADDDVSFTGTGQRNPCTTFIVQLFAVNGIISNEVPGH</sequence>
<dbReference type="Proteomes" id="UP001189180">
    <property type="component" value="Unassembled WGS sequence"/>
</dbReference>
<accession>A0ABC9HFT0</accession>
<comment type="caution">
    <text evidence="1">The sequence shown here is derived from an EMBL/GenBank/DDBJ whole genome shotgun (WGS) entry which is preliminary data.</text>
</comment>
<evidence type="ECO:0000313" key="2">
    <source>
        <dbReference type="Proteomes" id="UP001189180"/>
    </source>
</evidence>
<gene>
    <name evidence="1" type="ORF">FHB240107_LOCUS8465</name>
</gene>
<dbReference type="AlphaFoldDB" id="A0ABC9HFT0"/>
<dbReference type="EMBL" id="CANUEZ050000210">
    <property type="protein sequence ID" value="CAM0512318.1"/>
    <property type="molecule type" value="Genomic_DNA"/>
</dbReference>
<protein>
    <submittedName>
        <fullName evidence="1">Uncharacterized protein</fullName>
    </submittedName>
</protein>
<evidence type="ECO:0000313" key="1">
    <source>
        <dbReference type="EMBL" id="CAM0512318.1"/>
    </source>
</evidence>
<organism evidence="1 2">
    <name type="scientific">Fasciola hepatica</name>
    <name type="common">Liver fluke</name>
    <dbReference type="NCBI Taxonomy" id="6192"/>
    <lineage>
        <taxon>Eukaryota</taxon>
        <taxon>Metazoa</taxon>
        <taxon>Spiralia</taxon>
        <taxon>Lophotrochozoa</taxon>
        <taxon>Platyhelminthes</taxon>
        <taxon>Trematoda</taxon>
        <taxon>Digenea</taxon>
        <taxon>Plagiorchiida</taxon>
        <taxon>Echinostomata</taxon>
        <taxon>Echinostomatoidea</taxon>
        <taxon>Fasciolidae</taxon>
        <taxon>Fasciola</taxon>
    </lineage>
</organism>
<reference evidence="1 2" key="1">
    <citation type="submission" date="2024-08" db="EMBL/GenBank/DDBJ databases">
        <authorList>
            <person name="Paterson S."/>
        </authorList>
    </citation>
    <scope>NUCLEOTIDE SEQUENCE [LARGE SCALE GENOMIC DNA]</scope>
</reference>